<comment type="caution">
    <text evidence="1">The sequence shown here is derived from an EMBL/GenBank/DDBJ whole genome shotgun (WGS) entry which is preliminary data.</text>
</comment>
<evidence type="ECO:0000313" key="1">
    <source>
        <dbReference type="EMBL" id="KAJ9168419.1"/>
    </source>
</evidence>
<sequence>MVNPKQNASAITLRSGKELESVAGKKCGHSLTSKTETEVVIAKQTDQPEKFALVKPKILESRPPFPERLAKSKKEKEEREILDTFQKVEVNIPLLDAIKQIPRYAKFLKELCTNKKKLTGYEKVSVGENVSVVLQNKLSPKFYPKGVLEDVLVQVNGLIFPTDFLVLDMEDDKSSNSSDILLGRPFLSTARTKNDVHDGTITMEFDGEVIKFNVYDAMKYPNDISYVSSIDVIEPFTQKTFELSKDDKLMVALCNNLNLDSIGKVARKFLIDGELQGVVYEIEVLKPKVSSSPSIDLFTSHTTLLPSIFAAP</sequence>
<dbReference type="Gene3D" id="2.40.70.10">
    <property type="entry name" value="Acid Proteases"/>
    <property type="match status" value="1"/>
</dbReference>
<dbReference type="InterPro" id="IPR021109">
    <property type="entry name" value="Peptidase_aspartic_dom_sf"/>
</dbReference>
<gene>
    <name evidence="1" type="ORF">P3X46_019944</name>
</gene>
<keyword evidence="2" id="KW-1185">Reference proteome</keyword>
<dbReference type="PANTHER" id="PTHR33067">
    <property type="entry name" value="RNA-DIRECTED DNA POLYMERASE-RELATED"/>
    <property type="match status" value="1"/>
</dbReference>
<dbReference type="PANTHER" id="PTHR33067:SF15">
    <property type="entry name" value="RNA-DIRECTED DNA POLYMERASE"/>
    <property type="match status" value="1"/>
</dbReference>
<organism evidence="1 2">
    <name type="scientific">Hevea brasiliensis</name>
    <name type="common">Para rubber tree</name>
    <name type="synonym">Siphonia brasiliensis</name>
    <dbReference type="NCBI Taxonomy" id="3981"/>
    <lineage>
        <taxon>Eukaryota</taxon>
        <taxon>Viridiplantae</taxon>
        <taxon>Streptophyta</taxon>
        <taxon>Embryophyta</taxon>
        <taxon>Tracheophyta</taxon>
        <taxon>Spermatophyta</taxon>
        <taxon>Magnoliopsida</taxon>
        <taxon>eudicotyledons</taxon>
        <taxon>Gunneridae</taxon>
        <taxon>Pentapetalae</taxon>
        <taxon>rosids</taxon>
        <taxon>fabids</taxon>
        <taxon>Malpighiales</taxon>
        <taxon>Euphorbiaceae</taxon>
        <taxon>Crotonoideae</taxon>
        <taxon>Micrandreae</taxon>
        <taxon>Hevea</taxon>
    </lineage>
</organism>
<name>A0ABQ9LKC5_HEVBR</name>
<reference evidence="1" key="1">
    <citation type="journal article" date="2023" name="Plant Biotechnol. J.">
        <title>Chromosome-level wild Hevea brasiliensis genome provides new tools for genomic-assisted breeding and valuable loci to elevate rubber yield.</title>
        <authorList>
            <person name="Cheng H."/>
            <person name="Song X."/>
            <person name="Hu Y."/>
            <person name="Wu T."/>
            <person name="Yang Q."/>
            <person name="An Z."/>
            <person name="Feng S."/>
            <person name="Deng Z."/>
            <person name="Wu W."/>
            <person name="Zeng X."/>
            <person name="Tu M."/>
            <person name="Wang X."/>
            <person name="Huang H."/>
        </authorList>
    </citation>
    <scope>NUCLEOTIDE SEQUENCE</scope>
    <source>
        <strain evidence="1">MT/VB/25A 57/8</strain>
    </source>
</reference>
<protein>
    <submittedName>
        <fullName evidence="1">Uncharacterized protein</fullName>
    </submittedName>
</protein>
<dbReference type="EMBL" id="JARPOI010000011">
    <property type="protein sequence ID" value="KAJ9168419.1"/>
    <property type="molecule type" value="Genomic_DNA"/>
</dbReference>
<proteinExistence type="predicted"/>
<dbReference type="Proteomes" id="UP001174677">
    <property type="component" value="Chromosome 11"/>
</dbReference>
<accession>A0ABQ9LKC5</accession>
<evidence type="ECO:0000313" key="2">
    <source>
        <dbReference type="Proteomes" id="UP001174677"/>
    </source>
</evidence>